<accession>A0A0W7X4M7</accession>
<comment type="caution">
    <text evidence="1">The sequence shown here is derived from an EMBL/GenBank/DDBJ whole genome shotgun (WGS) entry which is preliminary data.</text>
</comment>
<dbReference type="RefSeq" id="WP_058848111.1">
    <property type="nucleotide sequence ID" value="NZ_LOCL01000033.1"/>
</dbReference>
<sequence length="122" mass="13784">MTVQRGEPSVPVVPQPPMTRDALRSAVRQLDLARLGEFDTELGEAFDRAVQMSSTTPMRLFLEKWATVVAILRYPDRARRLHAAEQELADVTISEDAFRQARTAIREVLDAASREVLPDTHR</sequence>
<reference evidence="1 2" key="1">
    <citation type="submission" date="2015-12" db="EMBL/GenBank/DDBJ databases">
        <title>Draft genome sequence of Streptomyces silvensis ATCC 53525, a producer of novel hormone antagonists.</title>
        <authorList>
            <person name="Johnston C.W."/>
            <person name="Li Y."/>
            <person name="Magarvey N.A."/>
        </authorList>
    </citation>
    <scope>NUCLEOTIDE SEQUENCE [LARGE SCALE GENOMIC DNA]</scope>
    <source>
        <strain evidence="1 2">ATCC 53525</strain>
    </source>
</reference>
<dbReference type="STRING" id="1765722.AT728_09630"/>
<name>A0A0W7X4M7_9ACTN</name>
<organism evidence="1 2">
    <name type="scientific">Streptomyces silvensis</name>
    <dbReference type="NCBI Taxonomy" id="1765722"/>
    <lineage>
        <taxon>Bacteria</taxon>
        <taxon>Bacillati</taxon>
        <taxon>Actinomycetota</taxon>
        <taxon>Actinomycetes</taxon>
        <taxon>Kitasatosporales</taxon>
        <taxon>Streptomycetaceae</taxon>
        <taxon>Streptomyces</taxon>
    </lineage>
</organism>
<gene>
    <name evidence="1" type="ORF">AT728_09630</name>
</gene>
<dbReference type="EMBL" id="LOCL01000033">
    <property type="protein sequence ID" value="KUF17655.1"/>
    <property type="molecule type" value="Genomic_DNA"/>
</dbReference>
<dbReference type="Proteomes" id="UP000054804">
    <property type="component" value="Unassembled WGS sequence"/>
</dbReference>
<dbReference type="OrthoDB" id="3431428at2"/>
<keyword evidence="2" id="KW-1185">Reference proteome</keyword>
<evidence type="ECO:0000313" key="2">
    <source>
        <dbReference type="Proteomes" id="UP000054804"/>
    </source>
</evidence>
<evidence type="ECO:0000313" key="1">
    <source>
        <dbReference type="EMBL" id="KUF17655.1"/>
    </source>
</evidence>
<protein>
    <submittedName>
        <fullName evidence="1">Uncharacterized protein</fullName>
    </submittedName>
</protein>
<dbReference type="AlphaFoldDB" id="A0A0W7X4M7"/>
<proteinExistence type="predicted"/>